<dbReference type="EMBL" id="CM042014">
    <property type="protein sequence ID" value="KAI3720871.1"/>
    <property type="molecule type" value="Genomic_DNA"/>
</dbReference>
<sequence length="175" mass="20316">MEKNPSNSRVPQQEYKTHGVPYEETQTPDVVQQDVPQPETQTPRQDVPKQETQNPDVVQQENQCVDEGDGIDVSDFDKLVNTIKDMRESKYSDVDIIQCLGITEFQLKEFEAYKPQLMVVVPESQTVLESQFLCKDKSEDEEECIPETQVVKRRPSERIVKMKLKKRWRTSLGLE</sequence>
<organism evidence="1 2">
    <name type="scientific">Cichorium intybus</name>
    <name type="common">Chicory</name>
    <dbReference type="NCBI Taxonomy" id="13427"/>
    <lineage>
        <taxon>Eukaryota</taxon>
        <taxon>Viridiplantae</taxon>
        <taxon>Streptophyta</taxon>
        <taxon>Embryophyta</taxon>
        <taxon>Tracheophyta</taxon>
        <taxon>Spermatophyta</taxon>
        <taxon>Magnoliopsida</taxon>
        <taxon>eudicotyledons</taxon>
        <taxon>Gunneridae</taxon>
        <taxon>Pentapetalae</taxon>
        <taxon>asterids</taxon>
        <taxon>campanulids</taxon>
        <taxon>Asterales</taxon>
        <taxon>Asteraceae</taxon>
        <taxon>Cichorioideae</taxon>
        <taxon>Cichorieae</taxon>
        <taxon>Cichoriinae</taxon>
        <taxon>Cichorium</taxon>
    </lineage>
</organism>
<reference evidence="1 2" key="2">
    <citation type="journal article" date="2022" name="Mol. Ecol. Resour.">
        <title>The genomes of chicory, endive, great burdock and yacon provide insights into Asteraceae paleo-polyploidization history and plant inulin production.</title>
        <authorList>
            <person name="Fan W."/>
            <person name="Wang S."/>
            <person name="Wang H."/>
            <person name="Wang A."/>
            <person name="Jiang F."/>
            <person name="Liu H."/>
            <person name="Zhao H."/>
            <person name="Xu D."/>
            <person name="Zhang Y."/>
        </authorList>
    </citation>
    <scope>NUCLEOTIDE SEQUENCE [LARGE SCALE GENOMIC DNA]</scope>
    <source>
        <strain evidence="2">cv. Punajuju</strain>
        <tissue evidence="1">Leaves</tissue>
    </source>
</reference>
<evidence type="ECO:0000313" key="1">
    <source>
        <dbReference type="EMBL" id="KAI3720871.1"/>
    </source>
</evidence>
<keyword evidence="2" id="KW-1185">Reference proteome</keyword>
<comment type="caution">
    <text evidence="1">The sequence shown here is derived from an EMBL/GenBank/DDBJ whole genome shotgun (WGS) entry which is preliminary data.</text>
</comment>
<accession>A0ACB9BGE7</accession>
<name>A0ACB9BGE7_CICIN</name>
<dbReference type="Proteomes" id="UP001055811">
    <property type="component" value="Linkage Group LG06"/>
</dbReference>
<protein>
    <submittedName>
        <fullName evidence="1">Uncharacterized protein</fullName>
    </submittedName>
</protein>
<evidence type="ECO:0000313" key="2">
    <source>
        <dbReference type="Proteomes" id="UP001055811"/>
    </source>
</evidence>
<gene>
    <name evidence="1" type="ORF">L2E82_31869</name>
</gene>
<reference evidence="2" key="1">
    <citation type="journal article" date="2022" name="Mol. Ecol. Resour.">
        <title>The genomes of chicory, endive, great burdock and yacon provide insights into Asteraceae palaeo-polyploidization history and plant inulin production.</title>
        <authorList>
            <person name="Fan W."/>
            <person name="Wang S."/>
            <person name="Wang H."/>
            <person name="Wang A."/>
            <person name="Jiang F."/>
            <person name="Liu H."/>
            <person name="Zhao H."/>
            <person name="Xu D."/>
            <person name="Zhang Y."/>
        </authorList>
    </citation>
    <scope>NUCLEOTIDE SEQUENCE [LARGE SCALE GENOMIC DNA]</scope>
    <source>
        <strain evidence="2">cv. Punajuju</strain>
    </source>
</reference>
<proteinExistence type="predicted"/>